<accession>A0A4R3Q9U8</accession>
<protein>
    <submittedName>
        <fullName evidence="1">Uncharacterized protein</fullName>
    </submittedName>
</protein>
<evidence type="ECO:0000313" key="2">
    <source>
        <dbReference type="Proteomes" id="UP000294576"/>
    </source>
</evidence>
<evidence type="ECO:0000313" key="1">
    <source>
        <dbReference type="EMBL" id="TCU18188.1"/>
    </source>
</evidence>
<organism evidence="1 2">
    <name type="scientific">Rhizobium sullae</name>
    <name type="common">Rhizobium hedysari</name>
    <dbReference type="NCBI Taxonomy" id="50338"/>
    <lineage>
        <taxon>Bacteria</taxon>
        <taxon>Pseudomonadati</taxon>
        <taxon>Pseudomonadota</taxon>
        <taxon>Alphaproteobacteria</taxon>
        <taxon>Hyphomicrobiales</taxon>
        <taxon>Rhizobiaceae</taxon>
        <taxon>Rhizobium/Agrobacterium group</taxon>
        <taxon>Rhizobium</taxon>
    </lineage>
</organism>
<comment type="caution">
    <text evidence="1">The sequence shown here is derived from an EMBL/GenBank/DDBJ whole genome shotgun (WGS) entry which is preliminary data.</text>
</comment>
<sequence length="149" mass="16248">MGDIHSLPMQAAAATKNFDRCKLIVRRFLQPLRQTRRNAEVQPCDRAASRSVPTPRGSVSRLRLIAASVSSTMDFPPSVEEEPLLLGVRRPHLEQATTLSLSAMTLRRWVIASTVTSVASTRICSMMSRSVASSSAELASSRKRIAGSP</sequence>
<reference evidence="1 2" key="1">
    <citation type="submission" date="2019-03" db="EMBL/GenBank/DDBJ databases">
        <title>Genomic Encyclopedia of Type Strains, Phase IV (KMG-V): Genome sequencing to study the core and pangenomes of soil and plant-associated prokaryotes.</title>
        <authorList>
            <person name="Whitman W."/>
        </authorList>
    </citation>
    <scope>NUCLEOTIDE SEQUENCE [LARGE SCALE GENOMIC DNA]</scope>
    <source>
        <strain evidence="1 2">Hc14</strain>
    </source>
</reference>
<dbReference type="EMBL" id="SMBH01000003">
    <property type="protein sequence ID" value="TCU18188.1"/>
    <property type="molecule type" value="Genomic_DNA"/>
</dbReference>
<dbReference type="AlphaFoldDB" id="A0A4R3Q9U8"/>
<gene>
    <name evidence="1" type="ORF">EV132_103308</name>
</gene>
<dbReference type="Proteomes" id="UP000294576">
    <property type="component" value="Unassembled WGS sequence"/>
</dbReference>
<name>A0A4R3Q9U8_RHISU</name>
<proteinExistence type="predicted"/>